<dbReference type="Gene3D" id="3.50.50.60">
    <property type="entry name" value="FAD/NAD(P)-binding domain"/>
    <property type="match status" value="2"/>
</dbReference>
<keyword evidence="2" id="KW-0285">Flavoprotein</keyword>
<accession>A0A6F9DQ09</accession>
<sequence>MYVAFGLFVVFLLLLFGKKFKYMVVSESKNPFKFHATRPYQSLQTDKKVRNATIKKGLRPELIPSNIDAIIIGSGMGGLTCAGMLARAGKRVLVLEQHGRIGGCTHTFKEKGFEYDIGIHYIGNMEAGSINRCLLDLLTDGNLKWISLCDDFDSVVIDKEGKTPRKFTITKGRQEQKNLLIKQFPDEKTSIDKYFAILKDCSAAASLYCVLKIFPLFIWKLFFMLKLHKIFFKRYAYLTQTSLKQVLDELTDNEELKCVLAYSFGDYGCVPSRAPFLMHGMLINHFARTGGYYPYGGASEIAFQMVPGIESAGGRVLARARVDQILFDDGKACGVKLATSTVCPGMEIKAPIVISDCGIYNTYQSLLPTNIKNQYGLFDDIQWVEKGLACFQIMVGLKGTSEDLDLEAKNYWIYTTEDVESEMKDYLNLSKEEAANAKIPLLFVSFPSAKDPSWNERYPGKSTCVIVTFSKTEWFDEWTGDDVKRRGLIYDNLKKTFINQAWDQVLNLFPHLKDKVEVISGGSPLSHMHYINSMHGEIYGVNHNKERFYMENAANLRPKTPIPGLYLCGQDVFTAGMIGSALGGVLAASEVLNRYLFLDLINNVRETRKQLIF</sequence>
<dbReference type="PANTHER" id="PTHR46091">
    <property type="entry name" value="BLR7054 PROTEIN"/>
    <property type="match status" value="1"/>
</dbReference>
<dbReference type="InterPro" id="IPR052206">
    <property type="entry name" value="Retinol_saturase"/>
</dbReference>
<dbReference type="SUPFAM" id="SSF51905">
    <property type="entry name" value="FAD/NAD(P)-binding domain"/>
    <property type="match status" value="1"/>
</dbReference>
<evidence type="ECO:0000256" key="8">
    <source>
        <dbReference type="SAM" id="SignalP"/>
    </source>
</evidence>
<protein>
    <submittedName>
        <fullName evidence="9">All-trans-retinol 13,14-reductase</fullName>
    </submittedName>
</protein>
<evidence type="ECO:0000256" key="2">
    <source>
        <dbReference type="ARBA" id="ARBA00022630"/>
    </source>
</evidence>
<comment type="similarity">
    <text evidence="1">Belongs to the carotenoid/retinoid oxidoreductase family. CrtISO subfamily.</text>
</comment>
<keyword evidence="7" id="KW-0472">Membrane</keyword>
<evidence type="ECO:0000313" key="9">
    <source>
        <dbReference type="EMBL" id="CAB3265527.1"/>
    </source>
</evidence>
<name>A0A6F9DQ09_9ASCI</name>
<keyword evidence="4" id="KW-0274">FAD</keyword>
<evidence type="ECO:0000256" key="4">
    <source>
        <dbReference type="ARBA" id="ARBA00022827"/>
    </source>
</evidence>
<keyword evidence="7" id="KW-1133">Transmembrane helix</keyword>
<evidence type="ECO:0000256" key="1">
    <source>
        <dbReference type="ARBA" id="ARBA00005855"/>
    </source>
</evidence>
<proteinExistence type="evidence at transcript level"/>
<feature type="transmembrane region" description="Helical" evidence="7">
    <location>
        <begin position="205"/>
        <end position="225"/>
    </location>
</feature>
<organism evidence="9">
    <name type="scientific">Phallusia mammillata</name>
    <dbReference type="NCBI Taxonomy" id="59560"/>
    <lineage>
        <taxon>Eukaryota</taxon>
        <taxon>Metazoa</taxon>
        <taxon>Chordata</taxon>
        <taxon>Tunicata</taxon>
        <taxon>Ascidiacea</taxon>
        <taxon>Phlebobranchia</taxon>
        <taxon>Ascidiidae</taxon>
        <taxon>Phallusia</taxon>
    </lineage>
</organism>
<reference evidence="9" key="1">
    <citation type="submission" date="2020-04" db="EMBL/GenBank/DDBJ databases">
        <authorList>
            <person name="Neveu A P."/>
        </authorList>
    </citation>
    <scope>NUCLEOTIDE SEQUENCE</scope>
    <source>
        <tissue evidence="9">Whole embryo</tissue>
    </source>
</reference>
<evidence type="ECO:0000256" key="3">
    <source>
        <dbReference type="ARBA" id="ARBA00022729"/>
    </source>
</evidence>
<feature type="signal peptide" evidence="8">
    <location>
        <begin position="1"/>
        <end position="21"/>
    </location>
</feature>
<dbReference type="InterPro" id="IPR036188">
    <property type="entry name" value="FAD/NAD-bd_sf"/>
</dbReference>
<keyword evidence="5" id="KW-0521">NADP</keyword>
<feature type="chain" id="PRO_5026002019" evidence="8">
    <location>
        <begin position="22"/>
        <end position="613"/>
    </location>
</feature>
<evidence type="ECO:0000256" key="7">
    <source>
        <dbReference type="SAM" id="Phobius"/>
    </source>
</evidence>
<dbReference type="PANTHER" id="PTHR46091:SF3">
    <property type="entry name" value="AMINE OXIDASE DOMAIN-CONTAINING PROTEIN"/>
    <property type="match status" value="1"/>
</dbReference>
<keyword evidence="6" id="KW-0520">NAD</keyword>
<keyword evidence="3 8" id="KW-0732">Signal</keyword>
<dbReference type="Pfam" id="PF13450">
    <property type="entry name" value="NAD_binding_8"/>
    <property type="match status" value="1"/>
</dbReference>
<dbReference type="EMBL" id="LR789665">
    <property type="protein sequence ID" value="CAB3265527.1"/>
    <property type="molecule type" value="mRNA"/>
</dbReference>
<gene>
    <name evidence="9" type="primary">Retsat</name>
</gene>
<evidence type="ECO:0000256" key="5">
    <source>
        <dbReference type="ARBA" id="ARBA00022857"/>
    </source>
</evidence>
<dbReference type="AlphaFoldDB" id="A0A6F9DQ09"/>
<keyword evidence="7" id="KW-0812">Transmembrane</keyword>
<evidence type="ECO:0000256" key="6">
    <source>
        <dbReference type="ARBA" id="ARBA00023027"/>
    </source>
</evidence>